<keyword evidence="1" id="KW-0472">Membrane</keyword>
<name>A0A0N9R324_9VIRU</name>
<evidence type="ECO:0000313" key="2">
    <source>
        <dbReference type="EMBL" id="ALH23029.1"/>
    </source>
</evidence>
<sequence>MPYRENLNHKLQLIIEHIEIIVIIFAIIILVITISHVIFKYFYNIRNSIDYQYTDIDTYRLFMLKQVSLLLSFILAIEILKIFYVRSYRQLIIVASLGLLKLTISYFIAQEMIELKKDIYLHNKN</sequence>
<dbReference type="InterPro" id="IPR012427">
    <property type="entry name" value="DUF1622"/>
</dbReference>
<keyword evidence="1" id="KW-0812">Transmembrane</keyword>
<dbReference type="KEGG" id="vg:26048990"/>
<proteinExistence type="predicted"/>
<accession>A0A0N9R324</accession>
<organism evidence="2 3">
    <name type="scientific">Chrysochromulina ericina virus CeV-01B</name>
    <dbReference type="NCBI Taxonomy" id="3070830"/>
    <lineage>
        <taxon>Viruses</taxon>
        <taxon>Varidnaviria</taxon>
        <taxon>Bamfordvirae</taxon>
        <taxon>Nucleocytoviricota</taxon>
        <taxon>Megaviricetes</taxon>
        <taxon>Imitervirales</taxon>
        <taxon>Mesomimiviridae</taxon>
        <taxon>Tethysvirus</taxon>
        <taxon>Tethysvirus raunefjordenense</taxon>
    </lineage>
</organism>
<dbReference type="Pfam" id="PF07784">
    <property type="entry name" value="DUF1622"/>
    <property type="match status" value="1"/>
</dbReference>
<dbReference type="EMBL" id="KT820662">
    <property type="protein sequence ID" value="ALH23029.1"/>
    <property type="molecule type" value="Genomic_DNA"/>
</dbReference>
<gene>
    <name evidence="2" type="ORF">ceV_123</name>
</gene>
<feature type="transmembrane region" description="Helical" evidence="1">
    <location>
        <begin position="20"/>
        <end position="43"/>
    </location>
</feature>
<evidence type="ECO:0000256" key="1">
    <source>
        <dbReference type="SAM" id="Phobius"/>
    </source>
</evidence>
<reference evidence="2 3" key="1">
    <citation type="journal article" date="2015" name="Genome Announc.">
        <title>The 474-Kilobase-Pair Complete Genome Sequence of CeV-01B, a Virus Infecting Haptolina (Chrysochromulina) ericina (Prymnesiophyceae).</title>
        <authorList>
            <person name="Gallot-Lavallee L."/>
            <person name="Pagarete A."/>
            <person name="Legendre M."/>
            <person name="Santini S."/>
            <person name="Sandaa R.A."/>
            <person name="Himmelbauer H."/>
            <person name="Ogata H."/>
            <person name="Bratbak G."/>
            <person name="Claverie J.M."/>
        </authorList>
    </citation>
    <scope>NUCLEOTIDE SEQUENCE [LARGE SCALE GENOMIC DNA]</scope>
    <source>
        <strain evidence="2">CeV-01B</strain>
    </source>
</reference>
<feature type="transmembrane region" description="Helical" evidence="1">
    <location>
        <begin position="64"/>
        <end position="84"/>
    </location>
</feature>
<protein>
    <submittedName>
        <fullName evidence="2">Uncharacterized protein</fullName>
    </submittedName>
</protein>
<keyword evidence="1" id="KW-1133">Transmembrane helix</keyword>
<feature type="transmembrane region" description="Helical" evidence="1">
    <location>
        <begin position="90"/>
        <end position="109"/>
    </location>
</feature>
<keyword evidence="3" id="KW-1185">Reference proteome</keyword>
<evidence type="ECO:0000313" key="3">
    <source>
        <dbReference type="Proteomes" id="UP000203826"/>
    </source>
</evidence>
<dbReference type="Proteomes" id="UP000203826">
    <property type="component" value="Segment"/>
</dbReference>